<evidence type="ECO:0000256" key="2">
    <source>
        <dbReference type="ARBA" id="ARBA00023004"/>
    </source>
</evidence>
<dbReference type="RefSeq" id="WP_151881705.1">
    <property type="nucleotide sequence ID" value="NZ_WCTH01000041.1"/>
</dbReference>
<feature type="domain" description="4Fe-4S ferredoxin-type" evidence="4">
    <location>
        <begin position="1"/>
        <end position="30"/>
    </location>
</feature>
<dbReference type="InterPro" id="IPR017900">
    <property type="entry name" value="4Fe4S_Fe_S_CS"/>
</dbReference>
<dbReference type="Pfam" id="PF12838">
    <property type="entry name" value="Fer4_7"/>
    <property type="match status" value="1"/>
</dbReference>
<reference evidence="5 6" key="1">
    <citation type="journal article" date="2019" name="Nat. Med.">
        <title>A library of human gut bacterial isolates paired with longitudinal multiomics data enables mechanistic microbiome research.</title>
        <authorList>
            <person name="Poyet M."/>
            <person name="Groussin M."/>
            <person name="Gibbons S.M."/>
            <person name="Avila-Pacheco J."/>
            <person name="Jiang X."/>
            <person name="Kearney S.M."/>
            <person name="Perrotta A.R."/>
            <person name="Berdy B."/>
            <person name="Zhao S."/>
            <person name="Lieberman T.D."/>
            <person name="Swanson P.K."/>
            <person name="Smith M."/>
            <person name="Roesemann S."/>
            <person name="Alexander J.E."/>
            <person name="Rich S.A."/>
            <person name="Livny J."/>
            <person name="Vlamakis H."/>
            <person name="Clish C."/>
            <person name="Bullock K."/>
            <person name="Deik A."/>
            <person name="Scott J."/>
            <person name="Pierce K.A."/>
            <person name="Xavier R.J."/>
            <person name="Alm E.J."/>
        </authorList>
    </citation>
    <scope>NUCLEOTIDE SEQUENCE [LARGE SCALE GENOMIC DNA]</scope>
    <source>
        <strain evidence="5 6">BIOML-A3</strain>
    </source>
</reference>
<keyword evidence="1" id="KW-0479">Metal-binding</keyword>
<gene>
    <name evidence="5" type="ORF">GAP48_12150</name>
</gene>
<accession>A0A6I0LXK6</accession>
<proteinExistence type="predicted"/>
<dbReference type="Pfam" id="PF04432">
    <property type="entry name" value="FrhB_FdhB_C"/>
    <property type="match status" value="1"/>
</dbReference>
<evidence type="ECO:0000313" key="6">
    <source>
        <dbReference type="Proteomes" id="UP000487989"/>
    </source>
</evidence>
<evidence type="ECO:0000259" key="4">
    <source>
        <dbReference type="PROSITE" id="PS51379"/>
    </source>
</evidence>
<evidence type="ECO:0000313" key="5">
    <source>
        <dbReference type="EMBL" id="KAB4252629.1"/>
    </source>
</evidence>
<dbReference type="Gene3D" id="3.30.70.20">
    <property type="match status" value="1"/>
</dbReference>
<evidence type="ECO:0000256" key="3">
    <source>
        <dbReference type="ARBA" id="ARBA00023014"/>
    </source>
</evidence>
<dbReference type="GO" id="GO:0046872">
    <property type="term" value="F:metal ion binding"/>
    <property type="evidence" value="ECO:0007669"/>
    <property type="project" value="UniProtKB-KW"/>
</dbReference>
<dbReference type="InterPro" id="IPR007525">
    <property type="entry name" value="FrhB_FdhB_C"/>
</dbReference>
<dbReference type="PANTHER" id="PTHR43193:SF2">
    <property type="entry name" value="POLYFERREDOXIN PROTEIN FWDF"/>
    <property type="match status" value="1"/>
</dbReference>
<dbReference type="Proteomes" id="UP000487989">
    <property type="component" value="Unassembled WGS sequence"/>
</dbReference>
<dbReference type="PROSITE" id="PS00198">
    <property type="entry name" value="4FE4S_FER_1"/>
    <property type="match status" value="1"/>
</dbReference>
<keyword evidence="2" id="KW-0408">Iron</keyword>
<comment type="caution">
    <text evidence="5">The sequence shown here is derived from an EMBL/GenBank/DDBJ whole genome shotgun (WGS) entry which is preliminary data.</text>
</comment>
<protein>
    <submittedName>
        <fullName evidence="5">4Fe-4S dicluster domain-containing protein</fullName>
    </submittedName>
</protein>
<organism evidence="5 6">
    <name type="scientific">Bacteroides uniformis</name>
    <dbReference type="NCBI Taxonomy" id="820"/>
    <lineage>
        <taxon>Bacteria</taxon>
        <taxon>Pseudomonadati</taxon>
        <taxon>Bacteroidota</taxon>
        <taxon>Bacteroidia</taxon>
        <taxon>Bacteroidales</taxon>
        <taxon>Bacteroidaceae</taxon>
        <taxon>Bacteroides</taxon>
    </lineage>
</organism>
<evidence type="ECO:0000256" key="1">
    <source>
        <dbReference type="ARBA" id="ARBA00022723"/>
    </source>
</evidence>
<dbReference type="EMBL" id="WCTJ01000018">
    <property type="protein sequence ID" value="KAB4252629.1"/>
    <property type="molecule type" value="Genomic_DNA"/>
</dbReference>
<name>A0A6I0LXK6_BACUN</name>
<dbReference type="SUPFAM" id="SSF54862">
    <property type="entry name" value="4Fe-4S ferredoxins"/>
    <property type="match status" value="1"/>
</dbReference>
<dbReference type="GO" id="GO:0051536">
    <property type="term" value="F:iron-sulfur cluster binding"/>
    <property type="evidence" value="ECO:0007669"/>
    <property type="project" value="UniProtKB-KW"/>
</dbReference>
<dbReference type="AlphaFoldDB" id="A0A6I0LXK6"/>
<dbReference type="PANTHER" id="PTHR43193">
    <property type="match status" value="1"/>
</dbReference>
<sequence length="396" mass="44672">MIQLAEHDLCTGCGACMAVCAHDSITMQSDAAGVLYPVINTNICKECHLCESRCPILKPVEGHRPRKSYACWNNIDSERNTSASGGIAIAFYEDALKKGYVCVGASQNEDFTVTHKLACSSVELKPFKNSKYVFSNAYEVFTKVKVLLKEGQKVIIIGIPCQIAAFRRLFPNKEHLLLVDIVCHGSTPVAYLQQHIASLEQSLGYKACRMSFRAPEKGTSTYHFTLYDEDGIPFYSKRSADGDSYNIGFHRSISYRENCYHCQFSCPERVGDITLGDYHGLGILEPCSYSQEEVSVMLINTEKGEQFANELISSGAIHADIRPIEEAIQGDLQLQRPSPKTSQRYDFEHFIVQNHMDFEKTMTKVLALQQRREAIARYKELPNRVVRKILKLLELR</sequence>
<dbReference type="PROSITE" id="PS51379">
    <property type="entry name" value="4FE4S_FER_2"/>
    <property type="match status" value="2"/>
</dbReference>
<dbReference type="InterPro" id="IPR052977">
    <property type="entry name" value="Polyferredoxin-like_ET"/>
</dbReference>
<dbReference type="InterPro" id="IPR017896">
    <property type="entry name" value="4Fe4S_Fe-S-bd"/>
</dbReference>
<feature type="domain" description="4Fe-4S ferredoxin-type" evidence="4">
    <location>
        <begin position="35"/>
        <end position="62"/>
    </location>
</feature>
<keyword evidence="3" id="KW-0411">Iron-sulfur</keyword>